<sequence length="126" mass="13991">MSAHLGKTKTLEKVRQHAYWPGWKKDVAEYVRCCHICHGGKGSRPWRAGRMQRMPVKDLSGPFSLVVADAIGPLPITDRGNKWAEAFVIQALDSITFVNVMIEGVICRHGVPEQLLSDSGTNFTSE</sequence>
<dbReference type="InterPro" id="IPR012337">
    <property type="entry name" value="RNaseH-like_sf"/>
</dbReference>
<dbReference type="EMBL" id="NBNE01021143">
    <property type="protein sequence ID" value="OWY91078.1"/>
    <property type="molecule type" value="Genomic_DNA"/>
</dbReference>
<organism evidence="2 3">
    <name type="scientific">Phytophthora megakarya</name>
    <dbReference type="NCBI Taxonomy" id="4795"/>
    <lineage>
        <taxon>Eukaryota</taxon>
        <taxon>Sar</taxon>
        <taxon>Stramenopiles</taxon>
        <taxon>Oomycota</taxon>
        <taxon>Peronosporomycetes</taxon>
        <taxon>Peronosporales</taxon>
        <taxon>Peronosporaceae</taxon>
        <taxon>Phytophthora</taxon>
    </lineage>
</organism>
<dbReference type="GO" id="GO:0015074">
    <property type="term" value="P:DNA integration"/>
    <property type="evidence" value="ECO:0007669"/>
    <property type="project" value="InterPro"/>
</dbReference>
<dbReference type="STRING" id="4795.A0A225UDJ5"/>
<evidence type="ECO:0000313" key="3">
    <source>
        <dbReference type="Proteomes" id="UP000198211"/>
    </source>
</evidence>
<protein>
    <submittedName>
        <fullName evidence="2">Gag-pol fusion protein</fullName>
    </submittedName>
</protein>
<dbReference type="InterPro" id="IPR036397">
    <property type="entry name" value="RNaseH_sf"/>
</dbReference>
<evidence type="ECO:0000259" key="1">
    <source>
        <dbReference type="PROSITE" id="PS50994"/>
    </source>
</evidence>
<evidence type="ECO:0000313" key="2">
    <source>
        <dbReference type="EMBL" id="OWY91078.1"/>
    </source>
</evidence>
<dbReference type="Pfam" id="PF17921">
    <property type="entry name" value="Integrase_H2C2"/>
    <property type="match status" value="1"/>
</dbReference>
<gene>
    <name evidence="2" type="ORF">PHMEG_00040495</name>
</gene>
<keyword evidence="3" id="KW-1185">Reference proteome</keyword>
<dbReference type="PROSITE" id="PS50994">
    <property type="entry name" value="INTEGRASE"/>
    <property type="match status" value="1"/>
</dbReference>
<dbReference type="SUPFAM" id="SSF53098">
    <property type="entry name" value="Ribonuclease H-like"/>
    <property type="match status" value="1"/>
</dbReference>
<feature type="non-terminal residue" evidence="2">
    <location>
        <position position="126"/>
    </location>
</feature>
<name>A0A225UDJ5_9STRA</name>
<feature type="domain" description="Integrase catalytic" evidence="1">
    <location>
        <begin position="41"/>
        <end position="126"/>
    </location>
</feature>
<dbReference type="GO" id="GO:0003676">
    <property type="term" value="F:nucleic acid binding"/>
    <property type="evidence" value="ECO:0007669"/>
    <property type="project" value="InterPro"/>
</dbReference>
<dbReference type="InterPro" id="IPR041588">
    <property type="entry name" value="Integrase_H2C2"/>
</dbReference>
<dbReference type="OrthoDB" id="124182at2759"/>
<dbReference type="Proteomes" id="UP000198211">
    <property type="component" value="Unassembled WGS sequence"/>
</dbReference>
<dbReference type="Gene3D" id="1.10.340.70">
    <property type="match status" value="1"/>
</dbReference>
<dbReference type="InterPro" id="IPR050951">
    <property type="entry name" value="Retrovirus_Pol_polyprotein"/>
</dbReference>
<dbReference type="AlphaFoldDB" id="A0A225UDJ5"/>
<dbReference type="InterPro" id="IPR001584">
    <property type="entry name" value="Integrase_cat-core"/>
</dbReference>
<dbReference type="PANTHER" id="PTHR37984">
    <property type="entry name" value="PROTEIN CBG26694"/>
    <property type="match status" value="1"/>
</dbReference>
<proteinExistence type="predicted"/>
<dbReference type="PANTHER" id="PTHR37984:SF15">
    <property type="entry name" value="INTEGRASE CATALYTIC DOMAIN-CONTAINING PROTEIN"/>
    <property type="match status" value="1"/>
</dbReference>
<reference evidence="3" key="1">
    <citation type="submission" date="2017-03" db="EMBL/GenBank/DDBJ databases">
        <title>Phytopthora megakarya and P. palmivora, two closely related causual agents of cacao black pod achieved similar genome size and gene model numbers by different mechanisms.</title>
        <authorList>
            <person name="Ali S."/>
            <person name="Shao J."/>
            <person name="Larry D.J."/>
            <person name="Kronmiller B."/>
            <person name="Shen D."/>
            <person name="Strem M.D."/>
            <person name="Melnick R.L."/>
            <person name="Guiltinan M.J."/>
            <person name="Tyler B.M."/>
            <person name="Meinhardt L.W."/>
            <person name="Bailey B.A."/>
        </authorList>
    </citation>
    <scope>NUCLEOTIDE SEQUENCE [LARGE SCALE GENOMIC DNA]</scope>
    <source>
        <strain evidence="3">zdho120</strain>
    </source>
</reference>
<accession>A0A225UDJ5</accession>
<dbReference type="Gene3D" id="3.30.420.10">
    <property type="entry name" value="Ribonuclease H-like superfamily/Ribonuclease H"/>
    <property type="match status" value="1"/>
</dbReference>
<comment type="caution">
    <text evidence="2">The sequence shown here is derived from an EMBL/GenBank/DDBJ whole genome shotgun (WGS) entry which is preliminary data.</text>
</comment>